<feature type="binding site" evidence="15">
    <location>
        <position position="193"/>
    </location>
    <ligand>
        <name>Mg(2+)</name>
        <dbReference type="ChEBI" id="CHEBI:18420"/>
    </ligand>
</feature>
<feature type="binding site" evidence="13">
    <location>
        <position position="387"/>
    </location>
    <ligand>
        <name>substrate</name>
    </ligand>
</feature>
<feature type="site" description="Important for catalytic activity" evidence="16">
    <location>
        <position position="266"/>
    </location>
</feature>
<dbReference type="PANTHER" id="PTHR43522">
    <property type="entry name" value="TRANSKETOLASE"/>
    <property type="match status" value="1"/>
</dbReference>
<dbReference type="FunFam" id="3.40.50.970:FF:000003">
    <property type="entry name" value="Transketolase"/>
    <property type="match status" value="1"/>
</dbReference>
<name>A0A6J4V4V0_9BACT</name>
<evidence type="ECO:0000259" key="17">
    <source>
        <dbReference type="SMART" id="SM00861"/>
    </source>
</evidence>
<organism evidence="18">
    <name type="scientific">uncultured Thermomicrobiales bacterium</name>
    <dbReference type="NCBI Taxonomy" id="1645740"/>
    <lineage>
        <taxon>Bacteria</taxon>
        <taxon>Pseudomonadati</taxon>
        <taxon>Thermomicrobiota</taxon>
        <taxon>Thermomicrobia</taxon>
        <taxon>Thermomicrobiales</taxon>
        <taxon>environmental samples</taxon>
    </lineage>
</organism>
<dbReference type="InterPro" id="IPR029061">
    <property type="entry name" value="THDP-binding"/>
</dbReference>
<dbReference type="FunFam" id="3.40.50.970:FF:000004">
    <property type="entry name" value="Transketolase"/>
    <property type="match status" value="1"/>
</dbReference>
<dbReference type="CDD" id="cd07033">
    <property type="entry name" value="TPP_PYR_DXS_TK_like"/>
    <property type="match status" value="1"/>
</dbReference>
<keyword evidence="7 15" id="KW-0479">Metal-binding</keyword>
<accession>A0A6J4V4V0</accession>
<feature type="binding site" evidence="15">
    <location>
        <position position="161"/>
    </location>
    <ligand>
        <name>Mg(2+)</name>
        <dbReference type="ChEBI" id="CHEBI:18420"/>
    </ligand>
</feature>
<dbReference type="PANTHER" id="PTHR43522:SF2">
    <property type="entry name" value="TRANSKETOLASE 1-RELATED"/>
    <property type="match status" value="1"/>
</dbReference>
<evidence type="ECO:0000256" key="2">
    <source>
        <dbReference type="ARBA" id="ARBA00001941"/>
    </source>
</evidence>
<evidence type="ECO:0000256" key="11">
    <source>
        <dbReference type="NCBIfam" id="TIGR00232"/>
    </source>
</evidence>
<comment type="catalytic activity">
    <reaction evidence="10">
        <text>D-sedoheptulose 7-phosphate + D-glyceraldehyde 3-phosphate = aldehydo-D-ribose 5-phosphate + D-xylulose 5-phosphate</text>
        <dbReference type="Rhea" id="RHEA:10508"/>
        <dbReference type="ChEBI" id="CHEBI:57483"/>
        <dbReference type="ChEBI" id="CHEBI:57737"/>
        <dbReference type="ChEBI" id="CHEBI:58273"/>
        <dbReference type="ChEBI" id="CHEBI:59776"/>
        <dbReference type="EC" id="2.2.1.1"/>
    </reaction>
</comment>
<feature type="binding site" evidence="13">
    <location>
        <position position="479"/>
    </location>
    <ligand>
        <name>substrate</name>
    </ligand>
</feature>
<dbReference type="NCBIfam" id="TIGR00232">
    <property type="entry name" value="tktlase_bact"/>
    <property type="match status" value="1"/>
</dbReference>
<dbReference type="CDD" id="cd02012">
    <property type="entry name" value="TPP_TK"/>
    <property type="match status" value="1"/>
</dbReference>
<feature type="binding site" evidence="13">
    <location>
        <position position="487"/>
    </location>
    <ligand>
        <name>substrate</name>
    </ligand>
</feature>
<evidence type="ECO:0000256" key="12">
    <source>
        <dbReference type="PIRSR" id="PIRSR605478-1"/>
    </source>
</evidence>
<dbReference type="Pfam" id="PF22613">
    <property type="entry name" value="Transketolase_C_1"/>
    <property type="match status" value="1"/>
</dbReference>
<dbReference type="InterPro" id="IPR055152">
    <property type="entry name" value="Transketolase-like_C_2"/>
</dbReference>
<dbReference type="Gene3D" id="3.40.50.970">
    <property type="match status" value="2"/>
</dbReference>
<dbReference type="InterPro" id="IPR009014">
    <property type="entry name" value="Transketo_C/PFOR_II"/>
</dbReference>
<feature type="binding site" evidence="13">
    <location>
        <position position="32"/>
    </location>
    <ligand>
        <name>substrate</name>
    </ligand>
</feature>
<reference evidence="18" key="1">
    <citation type="submission" date="2020-02" db="EMBL/GenBank/DDBJ databases">
        <authorList>
            <person name="Meier V. D."/>
        </authorList>
    </citation>
    <scope>NUCLEOTIDE SEQUENCE</scope>
    <source>
        <strain evidence="18">AVDCRST_MAG33</strain>
    </source>
</reference>
<comment type="cofactor">
    <cofactor evidence="14">
        <name>thiamine diphosphate</name>
        <dbReference type="ChEBI" id="CHEBI:58937"/>
    </cofactor>
    <text evidence="14">Binds 1 thiamine pyrophosphate per subunit. During the reaction, the substrate forms a covalent intermediate with the cofactor.</text>
</comment>
<dbReference type="InterPro" id="IPR005474">
    <property type="entry name" value="Transketolase_N"/>
</dbReference>
<dbReference type="GO" id="GO:0005829">
    <property type="term" value="C:cytosol"/>
    <property type="evidence" value="ECO:0007669"/>
    <property type="project" value="TreeGrafter"/>
</dbReference>
<evidence type="ECO:0000313" key="18">
    <source>
        <dbReference type="EMBL" id="CAA9566905.1"/>
    </source>
</evidence>
<feature type="binding site" evidence="14">
    <location>
        <position position="72"/>
    </location>
    <ligand>
        <name>thiamine diphosphate</name>
        <dbReference type="ChEBI" id="CHEBI:58937"/>
    </ligand>
</feature>
<evidence type="ECO:0000256" key="8">
    <source>
        <dbReference type="ARBA" id="ARBA00022842"/>
    </source>
</evidence>
<evidence type="ECO:0000256" key="10">
    <source>
        <dbReference type="ARBA" id="ARBA00049473"/>
    </source>
</evidence>
<dbReference type="FunFam" id="3.40.50.920:FF:000003">
    <property type="entry name" value="Transketolase"/>
    <property type="match status" value="1"/>
</dbReference>
<evidence type="ECO:0000256" key="1">
    <source>
        <dbReference type="ARBA" id="ARBA00001913"/>
    </source>
</evidence>
<keyword evidence="9 14" id="KW-0786">Thiamine pyrophosphate</keyword>
<comment type="cofactor">
    <cofactor evidence="1">
        <name>Ca(2+)</name>
        <dbReference type="ChEBI" id="CHEBI:29108"/>
    </cofactor>
</comment>
<dbReference type="EMBL" id="CADCWK010000237">
    <property type="protein sequence ID" value="CAA9566905.1"/>
    <property type="molecule type" value="Genomic_DNA"/>
</dbReference>
<evidence type="ECO:0000256" key="6">
    <source>
        <dbReference type="ARBA" id="ARBA00022679"/>
    </source>
</evidence>
<evidence type="ECO:0000256" key="13">
    <source>
        <dbReference type="PIRSR" id="PIRSR605478-2"/>
    </source>
</evidence>
<dbReference type="GO" id="GO:0009052">
    <property type="term" value="P:pentose-phosphate shunt, non-oxidative branch"/>
    <property type="evidence" value="ECO:0007669"/>
    <property type="project" value="UniProtKB-ARBA"/>
</dbReference>
<gene>
    <name evidence="18" type="ORF">AVDCRST_MAG33-2147</name>
</gene>
<evidence type="ECO:0000256" key="14">
    <source>
        <dbReference type="PIRSR" id="PIRSR605478-3"/>
    </source>
</evidence>
<evidence type="ECO:0000256" key="3">
    <source>
        <dbReference type="ARBA" id="ARBA00007131"/>
    </source>
</evidence>
<feature type="binding site" evidence="13">
    <location>
        <position position="491"/>
    </location>
    <ligand>
        <name>substrate</name>
    </ligand>
</feature>
<dbReference type="SMART" id="SM00861">
    <property type="entry name" value="Transket_pyr"/>
    <property type="match status" value="1"/>
</dbReference>
<protein>
    <recommendedName>
        <fullName evidence="5 11">Transketolase</fullName>
        <ecNumber evidence="5 11">2.2.1.1</ecNumber>
    </recommendedName>
</protein>
<dbReference type="PROSITE" id="PS00801">
    <property type="entry name" value="TRANSKETOLASE_1"/>
    <property type="match status" value="1"/>
</dbReference>
<dbReference type="InterPro" id="IPR005478">
    <property type="entry name" value="Transketolase_bac-like"/>
</dbReference>
<comment type="cofactor">
    <cofactor evidence="2">
        <name>Co(2+)</name>
        <dbReference type="ChEBI" id="CHEBI:48828"/>
    </cofactor>
</comment>
<comment type="similarity">
    <text evidence="3">Belongs to the transketolase family.</text>
</comment>
<sequence length="708" mass="74461">MTTAVQTSTETLSINAIRMLSVDAVETAKNGHPGLPLGAAAMAYVVWNDYLRFNPKDPAWFDRDRFVLSAGHGSALLYSLLHLYGYDVSIEDLKKFREMGSITPGHPEVGITPGVELTTGPLGQGFANGVGFAIAEAFLAAKYNRSGHEVIDHYTFGIVSDGDVMEGVAFEAAAIAGHLELGKLIYLYDQNHISLAGSTDITFTEDVGARFRAMGWQTIETDGMDPDAVRSAIDQAKAETGKPSLILCRTIIGFGSPKKANTFGVHGSPLGAEEARATKEALGWPTEPAFYVPEEVTTAMAERVVAGAAAQQAWQEKWDAYRSAFPDLAAELSLAISGGLSADWDEAMPSYDVGGKVATRKASGDVLAAIGPKLPTLIGGSADLNSSTNTALKGLGDFQAPDFDSSMSQGGAGGGWSYAGQNVHWGVREHGMASAVNGLAAHGGTIPFGSTFLVFADYLRPAVRLAALSHYKSIWVFTHDSIAVGGDGPTHEPVEQVMSMRAIPHLTVIRPADGNETVEAWRHAVTSDRSTALIFSRQDLPILDRSGARGDLSQGGYILRDTAGAPDVVLVATGSEVSLAGSAADLLAEHGVHARVVSLPSWELFEAQDAAYRESVMGPIGTVRVTVEAGTTLGWAKYAGDRGACVGVDTFGASGPGEEVMAAYGFTTEHVAAVALSVLGQHDLARSIDETWGGNVTSGPIKPNEGHS</sequence>
<feature type="binding site" evidence="14">
    <location>
        <position position="191"/>
    </location>
    <ligand>
        <name>thiamine diphosphate</name>
        <dbReference type="ChEBI" id="CHEBI:58937"/>
    </ligand>
</feature>
<dbReference type="EC" id="2.2.1.1" evidence="5 11"/>
<evidence type="ECO:0000256" key="9">
    <source>
        <dbReference type="ARBA" id="ARBA00023052"/>
    </source>
</evidence>
<feature type="domain" description="Transketolase-like pyrimidine-binding" evidence="17">
    <location>
        <begin position="357"/>
        <end position="542"/>
    </location>
</feature>
<comment type="subunit">
    <text evidence="4">Homodimer.</text>
</comment>
<dbReference type="Pfam" id="PF02779">
    <property type="entry name" value="Transket_pyr"/>
    <property type="match status" value="1"/>
</dbReference>
<feature type="binding site" evidence="14">
    <location>
        <position position="455"/>
    </location>
    <ligand>
        <name>thiamine diphosphate</name>
        <dbReference type="ChEBI" id="CHEBI:58937"/>
    </ligand>
</feature>
<dbReference type="InterPro" id="IPR049557">
    <property type="entry name" value="Transketolase_CS"/>
</dbReference>
<keyword evidence="6 18" id="KW-0808">Transferase</keyword>
<evidence type="ECO:0000256" key="15">
    <source>
        <dbReference type="PIRSR" id="PIRSR605478-4"/>
    </source>
</evidence>
<dbReference type="GO" id="GO:0004802">
    <property type="term" value="F:transketolase activity"/>
    <property type="evidence" value="ECO:0007669"/>
    <property type="project" value="UniProtKB-UniRule"/>
</dbReference>
<keyword evidence="8 15" id="KW-0460">Magnesium</keyword>
<feature type="active site" description="Proton donor" evidence="12">
    <location>
        <position position="429"/>
    </location>
</feature>
<evidence type="ECO:0000256" key="7">
    <source>
        <dbReference type="ARBA" id="ARBA00022723"/>
    </source>
</evidence>
<feature type="binding site" evidence="14">
    <location>
        <position position="162"/>
    </location>
    <ligand>
        <name>thiamine diphosphate</name>
        <dbReference type="ChEBI" id="CHEBI:58937"/>
    </ligand>
</feature>
<feature type="binding site" evidence="14">
    <location>
        <begin position="120"/>
        <end position="122"/>
    </location>
    <ligand>
        <name>thiamine diphosphate</name>
        <dbReference type="ChEBI" id="CHEBI:58937"/>
    </ligand>
</feature>
<evidence type="ECO:0000256" key="5">
    <source>
        <dbReference type="ARBA" id="ARBA00013152"/>
    </source>
</evidence>
<feature type="binding site" evidence="15">
    <location>
        <position position="191"/>
    </location>
    <ligand>
        <name>Mg(2+)</name>
        <dbReference type="ChEBI" id="CHEBI:18420"/>
    </ligand>
</feature>
<feature type="binding site" evidence="13">
    <location>
        <position position="360"/>
    </location>
    <ligand>
        <name>substrate</name>
    </ligand>
</feature>
<dbReference type="InterPro" id="IPR033247">
    <property type="entry name" value="Transketolase_fam"/>
</dbReference>
<dbReference type="SUPFAM" id="SSF52518">
    <property type="entry name" value="Thiamin diphosphate-binding fold (THDP-binding)"/>
    <property type="match status" value="2"/>
</dbReference>
<dbReference type="Pfam" id="PF00456">
    <property type="entry name" value="Transketolase_N"/>
    <property type="match status" value="1"/>
</dbReference>
<proteinExistence type="inferred from homology"/>
<dbReference type="InterPro" id="IPR005475">
    <property type="entry name" value="Transketolase-like_Pyr-bd"/>
</dbReference>
<comment type="cofactor">
    <cofactor evidence="15">
        <name>Mg(2+)</name>
        <dbReference type="ChEBI" id="CHEBI:18420"/>
    </cofactor>
    <text evidence="15">Binds 1 Mg(2+) ion per subunit. Can also utilize other divalent metal cations, such as Ca(2+), Mn(2+) and Co(2+).</text>
</comment>
<dbReference type="GO" id="GO:0046872">
    <property type="term" value="F:metal ion binding"/>
    <property type="evidence" value="ECO:0007669"/>
    <property type="project" value="UniProtKB-KW"/>
</dbReference>
<evidence type="ECO:0000256" key="16">
    <source>
        <dbReference type="PIRSR" id="PIRSR605478-5"/>
    </source>
</evidence>
<feature type="site" description="Important for catalytic activity" evidence="16">
    <location>
        <position position="32"/>
    </location>
</feature>
<dbReference type="Gene3D" id="3.40.50.920">
    <property type="match status" value="1"/>
</dbReference>
<dbReference type="AlphaFoldDB" id="A0A6J4V4V0"/>
<dbReference type="SUPFAM" id="SSF52922">
    <property type="entry name" value="TK C-terminal domain-like"/>
    <property type="match status" value="1"/>
</dbReference>
<feature type="binding site" evidence="13">
    <location>
        <position position="537"/>
    </location>
    <ligand>
        <name>substrate</name>
    </ligand>
</feature>
<feature type="binding site" evidence="14">
    <location>
        <position position="266"/>
    </location>
    <ligand>
        <name>thiamine diphosphate</name>
        <dbReference type="ChEBI" id="CHEBI:58937"/>
    </ligand>
</feature>
<feature type="binding site" evidence="13">
    <location>
        <position position="266"/>
    </location>
    <ligand>
        <name>substrate</name>
    </ligand>
</feature>
<evidence type="ECO:0000256" key="4">
    <source>
        <dbReference type="ARBA" id="ARBA00011738"/>
    </source>
</evidence>